<dbReference type="InterPro" id="IPR058240">
    <property type="entry name" value="rSAM_sf"/>
</dbReference>
<evidence type="ECO:0000256" key="4">
    <source>
        <dbReference type="ARBA" id="ARBA00023004"/>
    </source>
</evidence>
<dbReference type="Pfam" id="PF04055">
    <property type="entry name" value="Radical_SAM"/>
    <property type="match status" value="1"/>
</dbReference>
<dbReference type="GO" id="GO:0051539">
    <property type="term" value="F:4 iron, 4 sulfur cluster binding"/>
    <property type="evidence" value="ECO:0007669"/>
    <property type="project" value="UniProtKB-KW"/>
</dbReference>
<protein>
    <recommendedName>
        <fullName evidence="7">Radical SAM core domain-containing protein</fullName>
    </recommendedName>
</protein>
<comment type="caution">
    <text evidence="8">The sequence shown here is derived from an EMBL/GenBank/DDBJ whole genome shotgun (WGS) entry which is preliminary data.</text>
</comment>
<name>A0A133VJZ0_9EURY</name>
<proteinExistence type="predicted"/>
<evidence type="ECO:0000313" key="9">
    <source>
        <dbReference type="Proteomes" id="UP000070263"/>
    </source>
</evidence>
<dbReference type="EMBL" id="LHYE01000031">
    <property type="protein sequence ID" value="KXB06768.1"/>
    <property type="molecule type" value="Genomic_DNA"/>
</dbReference>
<dbReference type="InterPro" id="IPR013785">
    <property type="entry name" value="Aldolase_TIM"/>
</dbReference>
<organism evidence="8 9">
    <name type="scientific">candidate division MSBL1 archaeon SCGC-AAA382A20</name>
    <dbReference type="NCBI Taxonomy" id="1698280"/>
    <lineage>
        <taxon>Archaea</taxon>
        <taxon>Methanobacteriati</taxon>
        <taxon>Methanobacteriota</taxon>
        <taxon>candidate division MSBL1</taxon>
    </lineage>
</organism>
<dbReference type="InterPro" id="IPR007197">
    <property type="entry name" value="rSAM"/>
</dbReference>
<keyword evidence="3 6" id="KW-0479">Metal-binding</keyword>
<dbReference type="SFLD" id="SFLDS00029">
    <property type="entry name" value="Radical_SAM"/>
    <property type="match status" value="1"/>
</dbReference>
<feature type="binding site" evidence="6">
    <location>
        <position position="158"/>
    </location>
    <ligand>
        <name>[4Fe-4S] cluster</name>
        <dbReference type="ChEBI" id="CHEBI:49883"/>
        <note>4Fe-4S-S-AdoMet</note>
    </ligand>
</feature>
<evidence type="ECO:0000256" key="3">
    <source>
        <dbReference type="ARBA" id="ARBA00022723"/>
    </source>
</evidence>
<feature type="binding site" evidence="6">
    <location>
        <position position="162"/>
    </location>
    <ligand>
        <name>[4Fe-4S] cluster</name>
        <dbReference type="ChEBI" id="CHEBI:49883"/>
        <note>4Fe-4S-S-AdoMet</note>
    </ligand>
</feature>
<keyword evidence="9" id="KW-1185">Reference proteome</keyword>
<evidence type="ECO:0000313" key="8">
    <source>
        <dbReference type="EMBL" id="KXB06768.1"/>
    </source>
</evidence>
<dbReference type="Gene3D" id="3.20.20.70">
    <property type="entry name" value="Aldolase class I"/>
    <property type="match status" value="1"/>
</dbReference>
<dbReference type="PANTHER" id="PTHR30352:SF22">
    <property type="entry name" value="PYRUVATE FORMATE-LYASE ACTIVATING ENZYME HOMOLOG"/>
    <property type="match status" value="1"/>
</dbReference>
<keyword evidence="1" id="KW-0004">4Fe-4S</keyword>
<dbReference type="PIRSF" id="PIRSF004869">
    <property type="entry name" value="PflX_prd"/>
    <property type="match status" value="1"/>
</dbReference>
<accession>A0A133VJZ0</accession>
<keyword evidence="5 6" id="KW-0411">Iron-sulfur</keyword>
<evidence type="ECO:0000256" key="1">
    <source>
        <dbReference type="ARBA" id="ARBA00022485"/>
    </source>
</evidence>
<feature type="binding site" evidence="6">
    <location>
        <position position="165"/>
    </location>
    <ligand>
        <name>[4Fe-4S] cluster</name>
        <dbReference type="ChEBI" id="CHEBI:49883"/>
        <note>4Fe-4S-S-AdoMet</note>
    </ligand>
</feature>
<sequence length="381" mass="42770">MLRGFRGVEKGECELCGEASEKISNFLPLCLDCIREEPDRALEIASRVHYEARKKIGLPTEIPKSTEGVECLYCANNCQIPEGGRGYCNLSRNEKGKLTRNFGISEKAIGSWYKDSHPTNCVASWCCAGGSGSGYPEYAKTPEGDKGYKNAAVFLGTCCYHCLYCQNTSWHEMASERRPVLERDELVEKVISDQSITCLCWFGGSPEPQAPFVHGVSQDIREKAKEDGRILRICLEACGNFSWKWLERIAKISLESGGGVKFDLKTWSEDLNRVLSGVSNKPTYDNFERLEEFHSEREEPPFLRGSTLLVPGYIDLEEIKKIARFISRIDPSIPYSLLGYGPAYRLDDLPLTEKEFAFKAKKIAEGEGLKKVRVGNKKLLS</sequence>
<gene>
    <name evidence="8" type="ORF">AKJ51_02950</name>
</gene>
<evidence type="ECO:0000256" key="5">
    <source>
        <dbReference type="ARBA" id="ARBA00023014"/>
    </source>
</evidence>
<keyword evidence="4 6" id="KW-0408">Iron</keyword>
<evidence type="ECO:0000256" key="2">
    <source>
        <dbReference type="ARBA" id="ARBA00022691"/>
    </source>
</evidence>
<evidence type="ECO:0000259" key="7">
    <source>
        <dbReference type="Pfam" id="PF04055"/>
    </source>
</evidence>
<dbReference type="InterPro" id="IPR034457">
    <property type="entry name" value="Organic_radical-activating"/>
</dbReference>
<dbReference type="CDD" id="cd01335">
    <property type="entry name" value="Radical_SAM"/>
    <property type="match status" value="1"/>
</dbReference>
<reference evidence="8 9" key="1">
    <citation type="journal article" date="2016" name="Sci. Rep.">
        <title>Metabolic traits of an uncultured archaeal lineage -MSBL1- from brine pools of the Red Sea.</title>
        <authorList>
            <person name="Mwirichia R."/>
            <person name="Alam I."/>
            <person name="Rashid M."/>
            <person name="Vinu M."/>
            <person name="Ba-Alawi W."/>
            <person name="Anthony Kamau A."/>
            <person name="Kamanda Ngugi D."/>
            <person name="Goker M."/>
            <person name="Klenk H.P."/>
            <person name="Bajic V."/>
            <person name="Stingl U."/>
        </authorList>
    </citation>
    <scope>NUCLEOTIDE SEQUENCE [LARGE SCALE GENOMIC DNA]</scope>
    <source>
        <strain evidence="8">SCGC-AAA382A20</strain>
    </source>
</reference>
<dbReference type="AlphaFoldDB" id="A0A133VJZ0"/>
<dbReference type="PANTHER" id="PTHR30352">
    <property type="entry name" value="PYRUVATE FORMATE-LYASE-ACTIVATING ENZYME"/>
    <property type="match status" value="1"/>
</dbReference>
<dbReference type="SUPFAM" id="SSF102114">
    <property type="entry name" value="Radical SAM enzymes"/>
    <property type="match status" value="1"/>
</dbReference>
<evidence type="ECO:0000256" key="6">
    <source>
        <dbReference type="PIRSR" id="PIRSR004869-50"/>
    </source>
</evidence>
<dbReference type="GO" id="GO:0003824">
    <property type="term" value="F:catalytic activity"/>
    <property type="evidence" value="ECO:0007669"/>
    <property type="project" value="InterPro"/>
</dbReference>
<keyword evidence="2 6" id="KW-0949">S-adenosyl-L-methionine</keyword>
<comment type="cofactor">
    <cofactor evidence="6">
        <name>[4Fe-4S] cluster</name>
        <dbReference type="ChEBI" id="CHEBI:49883"/>
    </cofactor>
    <text evidence="6">Binds 1 [4Fe-4S] cluster. The cluster is coordinated with 3 cysteines and an exchangeable S-adenosyl-L-methionine.</text>
</comment>
<dbReference type="Proteomes" id="UP000070263">
    <property type="component" value="Unassembled WGS sequence"/>
</dbReference>
<dbReference type="GO" id="GO:0046872">
    <property type="term" value="F:metal ion binding"/>
    <property type="evidence" value="ECO:0007669"/>
    <property type="project" value="UniProtKB-KW"/>
</dbReference>
<dbReference type="InterPro" id="IPR016431">
    <property type="entry name" value="Pyrv-formate_lyase-activ_prd"/>
</dbReference>
<feature type="domain" description="Radical SAM core" evidence="7">
    <location>
        <begin position="156"/>
        <end position="326"/>
    </location>
</feature>